<proteinExistence type="predicted"/>
<dbReference type="EMBL" id="JANBTX010000003">
    <property type="protein sequence ID" value="KAJ2691163.1"/>
    <property type="molecule type" value="Genomic_DNA"/>
</dbReference>
<dbReference type="OrthoDB" id="5567535at2759"/>
<comment type="caution">
    <text evidence="1">The sequence shown here is derived from an EMBL/GenBank/DDBJ whole genome shotgun (WGS) entry which is preliminary data.</text>
</comment>
<keyword evidence="2" id="KW-1185">Reference proteome</keyword>
<evidence type="ECO:0000313" key="2">
    <source>
        <dbReference type="Proteomes" id="UP001151516"/>
    </source>
</evidence>
<accession>A0A9W8GL99</accession>
<reference evidence="1" key="1">
    <citation type="submission" date="2022-07" db="EMBL/GenBank/DDBJ databases">
        <title>Phylogenomic reconstructions and comparative analyses of Kickxellomycotina fungi.</title>
        <authorList>
            <person name="Reynolds N.K."/>
            <person name="Stajich J.E."/>
            <person name="Barry K."/>
            <person name="Grigoriev I.V."/>
            <person name="Crous P."/>
            <person name="Smith M.E."/>
        </authorList>
    </citation>
    <scope>NUCLEOTIDE SEQUENCE</scope>
    <source>
        <strain evidence="1">CBS 109367</strain>
    </source>
</reference>
<name>A0A9W8GL99_9FUNG</name>
<evidence type="ECO:0000313" key="1">
    <source>
        <dbReference type="EMBL" id="KAJ2691163.1"/>
    </source>
</evidence>
<gene>
    <name evidence="1" type="ORF">IWW39_000223</name>
</gene>
<sequence length="541" mass="58401">MSIFQSLPQRVAQEIVHYVTNCSRQLFSGTTIALNGSPELLIPLLWVCRGLREVVYSEYSKEYELRIGHDGSVSGEWLAWPPGLRKTVSPTFDLVSTLTIVVDARLAVSDGALESLRGSLADYSFPVAHSLTCVFTGSGDARGLGEGTGGGFVELVKGMVPMVGEISVHLPSCPKPGVATGGARFGGLVSGLYRLVSHVSLWSFAPSAALPLAGVRDLVHIDYRANGSDIGDILVVVRHSALTLRRLALGGMCADIGGLVCDDGGFVEYPGLDTLDLSLQSALCGSRRLITEGALFPGLKRLSICRDYPFGDDTVFRGNSMALEFLRIMPGTELCQVIRDFGVFTPASHPNVACVVVERLADGMAHGFESSCAYMQFVLNIAPEAAIRDIGEIPMDDGPFALRLLEPHPSIQVLAIPSLRLELLDIVFLVHALPTLSDLYTDSVGLGVLAGEVDKFADRMCALYRPERAALRCWHIGCWSAGIDDVWSVLGLALMCPGFGHVALAGSVHAAFMKLMEETIGTGGFRRYAPRLRRLLYDRRF</sequence>
<dbReference type="AlphaFoldDB" id="A0A9W8GL99"/>
<organism evidence="1 2">
    <name type="scientific">Coemansia spiralis</name>
    <dbReference type="NCBI Taxonomy" id="417178"/>
    <lineage>
        <taxon>Eukaryota</taxon>
        <taxon>Fungi</taxon>
        <taxon>Fungi incertae sedis</taxon>
        <taxon>Zoopagomycota</taxon>
        <taxon>Kickxellomycotina</taxon>
        <taxon>Kickxellomycetes</taxon>
        <taxon>Kickxellales</taxon>
        <taxon>Kickxellaceae</taxon>
        <taxon>Coemansia</taxon>
    </lineage>
</organism>
<protein>
    <submittedName>
        <fullName evidence="1">Uncharacterized protein</fullName>
    </submittedName>
</protein>
<dbReference type="Proteomes" id="UP001151516">
    <property type="component" value="Unassembled WGS sequence"/>
</dbReference>